<reference evidence="2" key="1">
    <citation type="journal article" date="2019" name="Int. J. Syst. Evol. Microbiol.">
        <title>The Global Catalogue of Microorganisms (GCM) 10K type strain sequencing project: providing services to taxonomists for standard genome sequencing and annotation.</title>
        <authorList>
            <consortium name="The Broad Institute Genomics Platform"/>
            <consortium name="The Broad Institute Genome Sequencing Center for Infectious Disease"/>
            <person name="Wu L."/>
            <person name="Ma J."/>
        </authorList>
    </citation>
    <scope>NUCLEOTIDE SEQUENCE [LARGE SCALE GENOMIC DNA]</scope>
    <source>
        <strain evidence="2">JCM 16928</strain>
    </source>
</reference>
<gene>
    <name evidence="1" type="ORF">GCM10022235_83040</name>
</gene>
<dbReference type="EMBL" id="BAABAA010000022">
    <property type="protein sequence ID" value="GAA3598621.1"/>
    <property type="molecule type" value="Genomic_DNA"/>
</dbReference>
<evidence type="ECO:0000313" key="1">
    <source>
        <dbReference type="EMBL" id="GAA3598621.1"/>
    </source>
</evidence>
<evidence type="ECO:0000313" key="2">
    <source>
        <dbReference type="Proteomes" id="UP001501222"/>
    </source>
</evidence>
<protein>
    <submittedName>
        <fullName evidence="1">Uncharacterized protein</fullName>
    </submittedName>
</protein>
<dbReference type="Proteomes" id="UP001501222">
    <property type="component" value="Unassembled WGS sequence"/>
</dbReference>
<sequence>METVQSEGGAEWRRVQVWFGEHLISDWIGDNPRYAARLEAAQRRRFAKLRVTNEPTTRSAR</sequence>
<organism evidence="1 2">
    <name type="scientific">Kribbella ginsengisoli</name>
    <dbReference type="NCBI Taxonomy" id="363865"/>
    <lineage>
        <taxon>Bacteria</taxon>
        <taxon>Bacillati</taxon>
        <taxon>Actinomycetota</taxon>
        <taxon>Actinomycetes</taxon>
        <taxon>Propionibacteriales</taxon>
        <taxon>Kribbellaceae</taxon>
        <taxon>Kribbella</taxon>
    </lineage>
</organism>
<keyword evidence="2" id="KW-1185">Reference proteome</keyword>
<name>A0ABP6Z4N2_9ACTN</name>
<accession>A0ABP6Z4N2</accession>
<comment type="caution">
    <text evidence="1">The sequence shown here is derived from an EMBL/GenBank/DDBJ whole genome shotgun (WGS) entry which is preliminary data.</text>
</comment>
<proteinExistence type="predicted"/>